<feature type="transmembrane region" description="Helical" evidence="6">
    <location>
        <begin position="12"/>
        <end position="31"/>
    </location>
</feature>
<evidence type="ECO:0000313" key="8">
    <source>
        <dbReference type="EMBL" id="SMC03478.1"/>
    </source>
</evidence>
<feature type="transmembrane region" description="Helical" evidence="6">
    <location>
        <begin position="163"/>
        <end position="183"/>
    </location>
</feature>
<dbReference type="GO" id="GO:0022857">
    <property type="term" value="F:transmembrane transporter activity"/>
    <property type="evidence" value="ECO:0007669"/>
    <property type="project" value="InterPro"/>
</dbReference>
<dbReference type="SUPFAM" id="SSF103473">
    <property type="entry name" value="MFS general substrate transporter"/>
    <property type="match status" value="1"/>
</dbReference>
<gene>
    <name evidence="8" type="ORF">SAMN00768000_1109</name>
</gene>
<keyword evidence="5 6" id="KW-0472">Membrane</keyword>
<dbReference type="InterPro" id="IPR011701">
    <property type="entry name" value="MFS"/>
</dbReference>
<evidence type="ECO:0000256" key="5">
    <source>
        <dbReference type="ARBA" id="ARBA00023136"/>
    </source>
</evidence>
<evidence type="ECO:0000313" key="9">
    <source>
        <dbReference type="Proteomes" id="UP000192660"/>
    </source>
</evidence>
<dbReference type="InterPro" id="IPR020846">
    <property type="entry name" value="MFS_dom"/>
</dbReference>
<keyword evidence="4 6" id="KW-1133">Transmembrane helix</keyword>
<dbReference type="PROSITE" id="PS00216">
    <property type="entry name" value="SUGAR_TRANSPORT_1"/>
    <property type="match status" value="1"/>
</dbReference>
<dbReference type="InterPro" id="IPR005829">
    <property type="entry name" value="Sugar_transporter_CS"/>
</dbReference>
<evidence type="ECO:0000259" key="7">
    <source>
        <dbReference type="PROSITE" id="PS50850"/>
    </source>
</evidence>
<feature type="transmembrane region" description="Helical" evidence="6">
    <location>
        <begin position="135"/>
        <end position="157"/>
    </location>
</feature>
<dbReference type="PROSITE" id="PS50850">
    <property type="entry name" value="MFS"/>
    <property type="match status" value="1"/>
</dbReference>
<dbReference type="EMBL" id="FWWY01000001">
    <property type="protein sequence ID" value="SMC03478.1"/>
    <property type="molecule type" value="Genomic_DNA"/>
</dbReference>
<name>A0A1W1WAZ6_SULTA</name>
<dbReference type="InterPro" id="IPR036259">
    <property type="entry name" value="MFS_trans_sf"/>
</dbReference>
<sequence>MAQKPNNALIAFYFFTGLWSFDATNGLWILYLVHCHWSLFQIGMAEAGFHLVSLLSDVPTGAFADRFGRRQSLVLGLLIWTTAPVMTFVFAPLSVVFGVFSISLGALSWTFIGGADQALLYGLTQSQPLSYARIYGRLTALSLSATAIAITAGGFLVSHGGWIYPYLLTPATNLIAVIPILSIPEPEPKEPKSETRVLTAIQQAGRITSQDVTLRWTPLSRQIFDPQSVRLASFPFGYHRGLYPPVWRGPLIGPPPNGRPSPKGCLSGLT</sequence>
<feature type="transmembrane region" description="Helical" evidence="6">
    <location>
        <begin position="106"/>
        <end position="123"/>
    </location>
</feature>
<dbReference type="PANTHER" id="PTHR23530:SF1">
    <property type="entry name" value="PERMEASE, MAJOR FACILITATOR SUPERFAMILY-RELATED"/>
    <property type="match status" value="1"/>
</dbReference>
<evidence type="ECO:0000256" key="3">
    <source>
        <dbReference type="ARBA" id="ARBA00022692"/>
    </source>
</evidence>
<protein>
    <submittedName>
        <fullName evidence="8">Major Facilitator Superfamily protein</fullName>
    </submittedName>
</protein>
<keyword evidence="3 6" id="KW-0812">Transmembrane</keyword>
<dbReference type="Proteomes" id="UP000192660">
    <property type="component" value="Unassembled WGS sequence"/>
</dbReference>
<dbReference type="RefSeq" id="WP_176213154.1">
    <property type="nucleotide sequence ID" value="NZ_FWWY01000001.1"/>
</dbReference>
<dbReference type="Pfam" id="PF07690">
    <property type="entry name" value="MFS_1"/>
    <property type="match status" value="1"/>
</dbReference>
<keyword evidence="2" id="KW-0813">Transport</keyword>
<dbReference type="GO" id="GO:0005886">
    <property type="term" value="C:plasma membrane"/>
    <property type="evidence" value="ECO:0007669"/>
    <property type="project" value="UniProtKB-SubCell"/>
</dbReference>
<proteinExistence type="predicted"/>
<keyword evidence="9" id="KW-1185">Reference proteome</keyword>
<dbReference type="Gene3D" id="1.20.1250.20">
    <property type="entry name" value="MFS general substrate transporter like domains"/>
    <property type="match status" value="1"/>
</dbReference>
<evidence type="ECO:0000256" key="4">
    <source>
        <dbReference type="ARBA" id="ARBA00022989"/>
    </source>
</evidence>
<evidence type="ECO:0000256" key="6">
    <source>
        <dbReference type="SAM" id="Phobius"/>
    </source>
</evidence>
<reference evidence="9" key="1">
    <citation type="submission" date="2017-04" db="EMBL/GenBank/DDBJ databases">
        <authorList>
            <person name="Varghese N."/>
            <person name="Submissions S."/>
        </authorList>
    </citation>
    <scope>NUCLEOTIDE SEQUENCE [LARGE SCALE GENOMIC DNA]</scope>
    <source>
        <strain evidence="9">DSM 9293</strain>
    </source>
</reference>
<feature type="transmembrane region" description="Helical" evidence="6">
    <location>
        <begin position="77"/>
        <end position="100"/>
    </location>
</feature>
<organism evidence="8 9">
    <name type="scientific">Sulfobacillus thermosulfidooxidans (strain DSM 9293 / VKM B-1269 / AT-1)</name>
    <dbReference type="NCBI Taxonomy" id="929705"/>
    <lineage>
        <taxon>Bacteria</taxon>
        <taxon>Bacillati</taxon>
        <taxon>Bacillota</taxon>
        <taxon>Clostridia</taxon>
        <taxon>Eubacteriales</taxon>
        <taxon>Clostridiales Family XVII. Incertae Sedis</taxon>
        <taxon>Sulfobacillus</taxon>
    </lineage>
</organism>
<dbReference type="AlphaFoldDB" id="A0A1W1WAZ6"/>
<dbReference type="PANTHER" id="PTHR23530">
    <property type="entry name" value="TRANSPORT PROTEIN-RELATED"/>
    <property type="match status" value="1"/>
</dbReference>
<comment type="subcellular location">
    <subcellularLocation>
        <location evidence="1">Cell membrane</location>
        <topology evidence="1">Multi-pass membrane protein</topology>
    </subcellularLocation>
</comment>
<feature type="domain" description="Major facilitator superfamily (MFS) profile" evidence="7">
    <location>
        <begin position="1"/>
        <end position="270"/>
    </location>
</feature>
<accession>A0A1W1WAZ6</accession>
<dbReference type="InterPro" id="IPR053160">
    <property type="entry name" value="MFS_DHA3_Transporter"/>
</dbReference>
<evidence type="ECO:0000256" key="2">
    <source>
        <dbReference type="ARBA" id="ARBA00022448"/>
    </source>
</evidence>
<evidence type="ECO:0000256" key="1">
    <source>
        <dbReference type="ARBA" id="ARBA00004651"/>
    </source>
</evidence>